<keyword evidence="6 8" id="KW-1133">Transmembrane helix</keyword>
<name>A0A563DG85_9FLAO</name>
<feature type="transmembrane region" description="Helical" evidence="8">
    <location>
        <begin position="150"/>
        <end position="172"/>
    </location>
</feature>
<gene>
    <name evidence="9" type="primary">xrtF</name>
    <name evidence="9" type="ORF">ETU09_04420</name>
</gene>
<evidence type="ECO:0000256" key="5">
    <source>
        <dbReference type="ARBA" id="ARBA00022801"/>
    </source>
</evidence>
<dbReference type="RefSeq" id="WP_146261793.1">
    <property type="nucleotide sequence ID" value="NZ_SELG01000031.1"/>
</dbReference>
<evidence type="ECO:0000256" key="1">
    <source>
        <dbReference type="ARBA" id="ARBA00004651"/>
    </source>
</evidence>
<keyword evidence="10" id="KW-1185">Reference proteome</keyword>
<keyword evidence="7 8" id="KW-0472">Membrane</keyword>
<feature type="transmembrane region" description="Helical" evidence="8">
    <location>
        <begin position="7"/>
        <end position="28"/>
    </location>
</feature>
<reference evidence="9 10" key="1">
    <citation type="submission" date="2019-02" db="EMBL/GenBank/DDBJ databases">
        <title>Apibacter muscae sp. nov.: a novel member of the house fly microbiota.</title>
        <authorList>
            <person name="Park R."/>
        </authorList>
    </citation>
    <scope>NUCLEOTIDE SEQUENCE [LARGE SCALE GENOMIC DNA]</scope>
    <source>
        <strain evidence="9 10">AL1</strain>
    </source>
</reference>
<dbReference type="Pfam" id="PF09721">
    <property type="entry name" value="Exosortase_EpsH"/>
    <property type="match status" value="1"/>
</dbReference>
<accession>A0A563DG85</accession>
<dbReference type="NCBIfam" id="TIGR04128">
    <property type="entry name" value="exoso_Fjoh_1448"/>
    <property type="match status" value="1"/>
</dbReference>
<keyword evidence="2" id="KW-1003">Cell membrane</keyword>
<comment type="subcellular location">
    <subcellularLocation>
        <location evidence="1">Cell membrane</location>
        <topology evidence="1">Multi-pass membrane protein</topology>
    </subcellularLocation>
</comment>
<evidence type="ECO:0000256" key="3">
    <source>
        <dbReference type="ARBA" id="ARBA00022670"/>
    </source>
</evidence>
<evidence type="ECO:0000256" key="8">
    <source>
        <dbReference type="SAM" id="Phobius"/>
    </source>
</evidence>
<dbReference type="InterPro" id="IPR026323">
    <property type="entry name" value="Exosortase-related_prot_XrtF"/>
</dbReference>
<dbReference type="GO" id="GO:0008233">
    <property type="term" value="F:peptidase activity"/>
    <property type="evidence" value="ECO:0007669"/>
    <property type="project" value="UniProtKB-KW"/>
</dbReference>
<protein>
    <submittedName>
        <fullName evidence="9">Exosortase family protein XrtF</fullName>
    </submittedName>
</protein>
<dbReference type="Proteomes" id="UP000319499">
    <property type="component" value="Unassembled WGS sequence"/>
</dbReference>
<dbReference type="AlphaFoldDB" id="A0A563DG85"/>
<proteinExistence type="predicted"/>
<comment type="caution">
    <text evidence="9">The sequence shown here is derived from an EMBL/GenBank/DDBJ whole genome shotgun (WGS) entry which is preliminary data.</text>
</comment>
<dbReference type="InterPro" id="IPR026392">
    <property type="entry name" value="Exo/Archaeosortase_dom"/>
</dbReference>
<dbReference type="InterPro" id="IPR019127">
    <property type="entry name" value="Exosortase"/>
</dbReference>
<keyword evidence="4 8" id="KW-0812">Transmembrane</keyword>
<dbReference type="GO" id="GO:0005886">
    <property type="term" value="C:plasma membrane"/>
    <property type="evidence" value="ECO:0007669"/>
    <property type="project" value="UniProtKB-SubCell"/>
</dbReference>
<dbReference type="OrthoDB" id="678161at2"/>
<keyword evidence="3" id="KW-0645">Protease</keyword>
<sequence length="184" mass="21547">MKEYKSILIVLVKFFCVYLVLIGLYYLYLNFYQNKLQTCDPYTEIVAKQSATLLNFVSVNSMAIHINHNNFMFFAIDSKISSIVNEGCNALSVIILYIAFIIAFANTWRNTTIFLLSSVLIIYITNLIRIAFLNYIFHTFPSYSNLAHDYIFPVIIYGIIIFFWMVWIKFFVLNKPAYVNDKNN</sequence>
<evidence type="ECO:0000313" key="9">
    <source>
        <dbReference type="EMBL" id="TWP29092.1"/>
    </source>
</evidence>
<feature type="transmembrane region" description="Helical" evidence="8">
    <location>
        <begin position="113"/>
        <end position="138"/>
    </location>
</feature>
<evidence type="ECO:0000256" key="4">
    <source>
        <dbReference type="ARBA" id="ARBA00022692"/>
    </source>
</evidence>
<feature type="transmembrane region" description="Helical" evidence="8">
    <location>
        <begin position="89"/>
        <end position="106"/>
    </location>
</feature>
<dbReference type="NCBIfam" id="TIGR04178">
    <property type="entry name" value="exo_archaeo"/>
    <property type="match status" value="1"/>
</dbReference>
<evidence type="ECO:0000256" key="7">
    <source>
        <dbReference type="ARBA" id="ARBA00023136"/>
    </source>
</evidence>
<organism evidence="9 10">
    <name type="scientific">Apibacter muscae</name>
    <dbReference type="NCBI Taxonomy" id="2509004"/>
    <lineage>
        <taxon>Bacteria</taxon>
        <taxon>Pseudomonadati</taxon>
        <taxon>Bacteroidota</taxon>
        <taxon>Flavobacteriia</taxon>
        <taxon>Flavobacteriales</taxon>
        <taxon>Weeksellaceae</taxon>
        <taxon>Apibacter</taxon>
    </lineage>
</organism>
<keyword evidence="5" id="KW-0378">Hydrolase</keyword>
<dbReference type="EMBL" id="SELH01000016">
    <property type="protein sequence ID" value="TWP29092.1"/>
    <property type="molecule type" value="Genomic_DNA"/>
</dbReference>
<evidence type="ECO:0000313" key="10">
    <source>
        <dbReference type="Proteomes" id="UP000319499"/>
    </source>
</evidence>
<evidence type="ECO:0000256" key="6">
    <source>
        <dbReference type="ARBA" id="ARBA00022989"/>
    </source>
</evidence>
<evidence type="ECO:0000256" key="2">
    <source>
        <dbReference type="ARBA" id="ARBA00022475"/>
    </source>
</evidence>
<dbReference type="GO" id="GO:0006508">
    <property type="term" value="P:proteolysis"/>
    <property type="evidence" value="ECO:0007669"/>
    <property type="project" value="UniProtKB-KW"/>
</dbReference>